<proteinExistence type="predicted"/>
<feature type="compositionally biased region" description="Basic residues" evidence="1">
    <location>
        <begin position="98"/>
        <end position="109"/>
    </location>
</feature>
<evidence type="ECO:0000256" key="1">
    <source>
        <dbReference type="SAM" id="MobiDB-lite"/>
    </source>
</evidence>
<dbReference type="AlphaFoldDB" id="E5AU58"/>
<dbReference type="Proteomes" id="UP000007437">
    <property type="component" value="Plasmid pBRH01"/>
</dbReference>
<protein>
    <submittedName>
        <fullName evidence="2">Uncharacterized protein</fullName>
    </submittedName>
</protein>
<sequence length="109" mass="11526">MLLLGDGPPRAGIGAGSGYVKVARATSVAAWASIAPRSPAHFACLLSGVHLTDECAARQSLRTRLAVEAYLSMRCRAPKTASSNGSRCCGRLDDAKRAVPRHGRGPRRR</sequence>
<feature type="region of interest" description="Disordered" evidence="1">
    <location>
        <begin position="78"/>
        <end position="109"/>
    </location>
</feature>
<reference evidence="2 3" key="1">
    <citation type="journal article" date="2011" name="J. Bacteriol.">
        <title>Complete genome sequence of Burkholderia rhizoxinica, an endosymbiont of Rhizopus microsporus.</title>
        <authorList>
            <person name="Lackner G."/>
            <person name="Moebius N."/>
            <person name="Partida-Martinez L."/>
            <person name="Hertweck C."/>
        </authorList>
    </citation>
    <scope>NUCLEOTIDE SEQUENCE [LARGE SCALE GENOMIC DNA]</scope>
    <source>
        <strain evidence="3">DSM 19002 / CIP 109453 / HKI 454</strain>
        <plasmid evidence="2 3">pBRH01</plasmid>
    </source>
</reference>
<evidence type="ECO:0000313" key="2">
    <source>
        <dbReference type="EMBL" id="CBW76632.1"/>
    </source>
</evidence>
<evidence type="ECO:0000313" key="3">
    <source>
        <dbReference type="Proteomes" id="UP000007437"/>
    </source>
</evidence>
<accession>E5AU58</accession>
<organism evidence="2 3">
    <name type="scientific">Mycetohabitans rhizoxinica (strain DSM 19002 / CIP 109453 / HKI 454)</name>
    <name type="common">Paraburkholderia rhizoxinica</name>
    <dbReference type="NCBI Taxonomy" id="882378"/>
    <lineage>
        <taxon>Bacteria</taxon>
        <taxon>Pseudomonadati</taxon>
        <taxon>Pseudomonadota</taxon>
        <taxon>Betaproteobacteria</taxon>
        <taxon>Burkholderiales</taxon>
        <taxon>Burkholderiaceae</taxon>
        <taxon>Mycetohabitans</taxon>
    </lineage>
</organism>
<name>E5AU58_MYCRK</name>
<dbReference type="HOGENOM" id="CLU_2178936_0_0_4"/>
<gene>
    <name evidence="2" type="ordered locus">RBRH_00554</name>
</gene>
<geneLocation type="plasmid" evidence="2 3">
    <name>pBRH01</name>
</geneLocation>
<dbReference type="KEGG" id="brh:RBRH_00554"/>
<keyword evidence="2" id="KW-0614">Plasmid</keyword>
<dbReference type="EMBL" id="FR687360">
    <property type="protein sequence ID" value="CBW76632.1"/>
    <property type="molecule type" value="Genomic_DNA"/>
</dbReference>